<reference evidence="1 2" key="1">
    <citation type="submission" date="2017-03" db="EMBL/GenBank/DDBJ databases">
        <title>Genome analysis of strain PAMC 26510.</title>
        <authorList>
            <person name="Oh H.-M."/>
            <person name="Yang J.-A."/>
        </authorList>
    </citation>
    <scope>NUCLEOTIDE SEQUENCE [LARGE SCALE GENOMIC DNA]</scope>
    <source>
        <strain evidence="1 2">PAMC 26510</strain>
    </source>
</reference>
<accession>A0A242MNR2</accession>
<dbReference type="AlphaFoldDB" id="A0A242MNR2"/>
<comment type="caution">
    <text evidence="1">The sequence shown here is derived from an EMBL/GenBank/DDBJ whole genome shotgun (WGS) entry which is preliminary data.</text>
</comment>
<proteinExistence type="predicted"/>
<evidence type="ECO:0000313" key="1">
    <source>
        <dbReference type="EMBL" id="OTP72404.1"/>
    </source>
</evidence>
<name>A0A242MNR2_CABSO</name>
<dbReference type="EMBL" id="NBTY01000113">
    <property type="protein sequence ID" value="OTP72404.1"/>
    <property type="molecule type" value="Genomic_DNA"/>
</dbReference>
<dbReference type="Proteomes" id="UP000194546">
    <property type="component" value="Unassembled WGS sequence"/>
</dbReference>
<evidence type="ECO:0000313" key="2">
    <source>
        <dbReference type="Proteomes" id="UP000194546"/>
    </source>
</evidence>
<protein>
    <submittedName>
        <fullName evidence="1">Uncharacterized protein</fullName>
    </submittedName>
</protein>
<organism evidence="1 2">
    <name type="scientific">Caballeronia sordidicola</name>
    <name type="common">Burkholderia sordidicola</name>
    <dbReference type="NCBI Taxonomy" id="196367"/>
    <lineage>
        <taxon>Bacteria</taxon>
        <taxon>Pseudomonadati</taxon>
        <taxon>Pseudomonadota</taxon>
        <taxon>Betaproteobacteria</taxon>
        <taxon>Burkholderiales</taxon>
        <taxon>Burkholderiaceae</taxon>
        <taxon>Caballeronia</taxon>
    </lineage>
</organism>
<sequence>MMSIMSLTCLMYLSVLLCQTELAPKASCRGDGMKHLR</sequence>
<gene>
    <name evidence="1" type="ORF">PAMC26510_21495</name>
</gene>